<feature type="region of interest" description="Disordered" evidence="1">
    <location>
        <begin position="1"/>
        <end position="51"/>
    </location>
</feature>
<accession>A0A423XDH3</accession>
<evidence type="ECO:0000313" key="2">
    <source>
        <dbReference type="EMBL" id="ROW14134.1"/>
    </source>
</evidence>
<protein>
    <submittedName>
        <fullName evidence="2">Uncharacterized protein</fullName>
    </submittedName>
</protein>
<name>A0A423XDH3_9PEZI</name>
<keyword evidence="3" id="KW-1185">Reference proteome</keyword>
<feature type="compositionally biased region" description="Polar residues" evidence="1">
    <location>
        <begin position="16"/>
        <end position="33"/>
    </location>
</feature>
<dbReference type="InParanoid" id="A0A423XDH3"/>
<comment type="caution">
    <text evidence="2">The sequence shown here is derived from an EMBL/GenBank/DDBJ whole genome shotgun (WGS) entry which is preliminary data.</text>
</comment>
<gene>
    <name evidence="2" type="ORF">VPNG_04266</name>
</gene>
<dbReference type="EMBL" id="LKEB01000015">
    <property type="protein sequence ID" value="ROW14134.1"/>
    <property type="molecule type" value="Genomic_DNA"/>
</dbReference>
<dbReference type="OrthoDB" id="5226533at2759"/>
<evidence type="ECO:0000313" key="3">
    <source>
        <dbReference type="Proteomes" id="UP000285146"/>
    </source>
</evidence>
<dbReference type="Proteomes" id="UP000285146">
    <property type="component" value="Unassembled WGS sequence"/>
</dbReference>
<evidence type="ECO:0000256" key="1">
    <source>
        <dbReference type="SAM" id="MobiDB-lite"/>
    </source>
</evidence>
<proteinExistence type="predicted"/>
<dbReference type="AlphaFoldDB" id="A0A423XDH3"/>
<organism evidence="2 3">
    <name type="scientific">Cytospora leucostoma</name>
    <dbReference type="NCBI Taxonomy" id="1230097"/>
    <lineage>
        <taxon>Eukaryota</taxon>
        <taxon>Fungi</taxon>
        <taxon>Dikarya</taxon>
        <taxon>Ascomycota</taxon>
        <taxon>Pezizomycotina</taxon>
        <taxon>Sordariomycetes</taxon>
        <taxon>Sordariomycetidae</taxon>
        <taxon>Diaporthales</taxon>
        <taxon>Cytosporaceae</taxon>
        <taxon>Cytospora</taxon>
    </lineage>
</organism>
<reference evidence="2 3" key="1">
    <citation type="submission" date="2015-09" db="EMBL/GenBank/DDBJ databases">
        <title>Host preference determinants of Valsa canker pathogens revealed by comparative genomics.</title>
        <authorList>
            <person name="Yin Z."/>
            <person name="Huang L."/>
        </authorList>
    </citation>
    <scope>NUCLEOTIDE SEQUENCE [LARGE SCALE GENOMIC DNA]</scope>
    <source>
        <strain evidence="2 3">SXYLt</strain>
    </source>
</reference>
<sequence length="118" mass="13024">MSSPRQTPLAFLPLSPVTSDSFPKSQQVRSAANTAEIHKRRSSSLSSDGKNYASTGYKVLKVAPVHYGEHAGDHQEDWHDVAVQDNHDGLGTASFLLPNEPVAAMCRTHSLVLWFQYF</sequence>